<dbReference type="AlphaFoldDB" id="A0A699TRG4"/>
<accession>A0A699TRG4</accession>
<proteinExistence type="predicted"/>
<name>A0A699TRG4_TANCI</name>
<gene>
    <name evidence="1" type="ORF">Tci_883748</name>
</gene>
<evidence type="ECO:0008006" key="2">
    <source>
        <dbReference type="Google" id="ProtNLM"/>
    </source>
</evidence>
<reference evidence="1" key="1">
    <citation type="journal article" date="2019" name="Sci. Rep.">
        <title>Draft genome of Tanacetum cinerariifolium, the natural source of mosquito coil.</title>
        <authorList>
            <person name="Yamashiro T."/>
            <person name="Shiraishi A."/>
            <person name="Satake H."/>
            <person name="Nakayama K."/>
        </authorList>
    </citation>
    <scope>NUCLEOTIDE SEQUENCE</scope>
</reference>
<protein>
    <recommendedName>
        <fullName evidence="2">Pyridoxamine 5'-phosphate oxidase putative domain-containing protein</fullName>
    </recommendedName>
</protein>
<dbReference type="PANTHER" id="PTHR42815:SF2">
    <property type="entry name" value="FAD-BINDING, PUTATIVE (AFU_ORTHOLOGUE AFUA_6G07600)-RELATED"/>
    <property type="match status" value="1"/>
</dbReference>
<dbReference type="EMBL" id="BKCJ011261261">
    <property type="protein sequence ID" value="GFD11779.1"/>
    <property type="molecule type" value="Genomic_DNA"/>
</dbReference>
<dbReference type="PANTHER" id="PTHR42815">
    <property type="entry name" value="FAD-BINDING, PUTATIVE (AFU_ORTHOLOGUE AFUA_6G07600)-RELATED"/>
    <property type="match status" value="1"/>
</dbReference>
<sequence length="179" mass="19830">SPWHSGEVELQAHVGVAEQMGVMGKKVIRDYMPDQHREFYAHLPYMFIGAVDDEGWPWASLMDAQAGFIASPDRRHLQFSRLPDRDDPMGAQFVPGAAVALPDVKARAPMERMARLDDAAVAMIRAADTFFVASYVDLEGEQPHRSVDVSHRGGQPGFVRVEGDVLTIPDFAGNLHFNT</sequence>
<comment type="caution">
    <text evidence="1">The sequence shown here is derived from an EMBL/GenBank/DDBJ whole genome shotgun (WGS) entry which is preliminary data.</text>
</comment>
<organism evidence="1">
    <name type="scientific">Tanacetum cinerariifolium</name>
    <name type="common">Dalmatian daisy</name>
    <name type="synonym">Chrysanthemum cinerariifolium</name>
    <dbReference type="NCBI Taxonomy" id="118510"/>
    <lineage>
        <taxon>Eukaryota</taxon>
        <taxon>Viridiplantae</taxon>
        <taxon>Streptophyta</taxon>
        <taxon>Embryophyta</taxon>
        <taxon>Tracheophyta</taxon>
        <taxon>Spermatophyta</taxon>
        <taxon>Magnoliopsida</taxon>
        <taxon>eudicotyledons</taxon>
        <taxon>Gunneridae</taxon>
        <taxon>Pentapetalae</taxon>
        <taxon>asterids</taxon>
        <taxon>campanulids</taxon>
        <taxon>Asterales</taxon>
        <taxon>Asteraceae</taxon>
        <taxon>Asteroideae</taxon>
        <taxon>Anthemideae</taxon>
        <taxon>Anthemidinae</taxon>
        <taxon>Tanacetum</taxon>
    </lineage>
</organism>
<feature type="non-terminal residue" evidence="1">
    <location>
        <position position="179"/>
    </location>
</feature>
<evidence type="ECO:0000313" key="1">
    <source>
        <dbReference type="EMBL" id="GFD11779.1"/>
    </source>
</evidence>
<feature type="non-terminal residue" evidence="1">
    <location>
        <position position="1"/>
    </location>
</feature>